<dbReference type="InterPro" id="IPR003660">
    <property type="entry name" value="HAMP_dom"/>
</dbReference>
<dbReference type="GO" id="GO:0006935">
    <property type="term" value="P:chemotaxis"/>
    <property type="evidence" value="ECO:0007669"/>
    <property type="project" value="InterPro"/>
</dbReference>
<dbReference type="GO" id="GO:0007165">
    <property type="term" value="P:signal transduction"/>
    <property type="evidence" value="ECO:0007669"/>
    <property type="project" value="UniProtKB-KW"/>
</dbReference>
<feature type="domain" description="PAC" evidence="9">
    <location>
        <begin position="467"/>
        <end position="519"/>
    </location>
</feature>
<name>R4YSY1_OLEAN</name>
<dbReference type="PRINTS" id="PR00260">
    <property type="entry name" value="CHEMTRNSDUCR"/>
</dbReference>
<dbReference type="InterPro" id="IPR004090">
    <property type="entry name" value="Chemotax_Me-accpt_rcpt"/>
</dbReference>
<dbReference type="PROSITE" id="PS50885">
    <property type="entry name" value="HAMP"/>
    <property type="match status" value="1"/>
</dbReference>
<dbReference type="InterPro" id="IPR000014">
    <property type="entry name" value="PAS"/>
</dbReference>
<dbReference type="STRING" id="698738.OLEAN_C11730"/>
<evidence type="ECO:0000256" key="6">
    <source>
        <dbReference type="SAM" id="MobiDB-lite"/>
    </source>
</evidence>
<evidence type="ECO:0000256" key="1">
    <source>
        <dbReference type="ARBA" id="ARBA00004370"/>
    </source>
</evidence>
<feature type="region of interest" description="Disordered" evidence="6">
    <location>
        <begin position="575"/>
        <end position="602"/>
    </location>
</feature>
<feature type="domain" description="HAMP" evidence="10">
    <location>
        <begin position="513"/>
        <end position="560"/>
    </location>
</feature>
<dbReference type="SMART" id="SM00283">
    <property type="entry name" value="MA"/>
    <property type="match status" value="1"/>
</dbReference>
<feature type="compositionally biased region" description="Polar residues" evidence="6">
    <location>
        <begin position="575"/>
        <end position="586"/>
    </location>
</feature>
<keyword evidence="3 5" id="KW-0807">Transducer</keyword>
<feature type="compositionally biased region" description="Low complexity" evidence="6">
    <location>
        <begin position="587"/>
        <end position="602"/>
    </location>
</feature>
<dbReference type="NCBIfam" id="TIGR00229">
    <property type="entry name" value="sensory_box"/>
    <property type="match status" value="4"/>
</dbReference>
<dbReference type="PROSITE" id="PS50111">
    <property type="entry name" value="CHEMOTAXIS_TRANSDUC_2"/>
    <property type="match status" value="1"/>
</dbReference>
<evidence type="ECO:0000313" key="11">
    <source>
        <dbReference type="EMBL" id="CCK75349.1"/>
    </source>
</evidence>
<dbReference type="InterPro" id="IPR013655">
    <property type="entry name" value="PAS_fold_3"/>
</dbReference>
<dbReference type="PROSITE" id="PS50113">
    <property type="entry name" value="PAC"/>
    <property type="match status" value="4"/>
</dbReference>
<dbReference type="GO" id="GO:0004888">
    <property type="term" value="F:transmembrane signaling receptor activity"/>
    <property type="evidence" value="ECO:0007669"/>
    <property type="project" value="InterPro"/>
</dbReference>
<dbReference type="Pfam" id="PF08447">
    <property type="entry name" value="PAS_3"/>
    <property type="match status" value="4"/>
</dbReference>
<dbReference type="OrthoDB" id="9765776at2"/>
<dbReference type="Proteomes" id="UP000032749">
    <property type="component" value="Chromosome"/>
</dbReference>
<feature type="domain" description="PAS" evidence="8">
    <location>
        <begin position="391"/>
        <end position="438"/>
    </location>
</feature>
<feature type="domain" description="PAC" evidence="9">
    <location>
        <begin position="223"/>
        <end position="275"/>
    </location>
</feature>
<dbReference type="GO" id="GO:0005886">
    <property type="term" value="C:plasma membrane"/>
    <property type="evidence" value="ECO:0007669"/>
    <property type="project" value="TreeGrafter"/>
</dbReference>
<feature type="domain" description="PAS" evidence="8">
    <location>
        <begin position="269"/>
        <end position="316"/>
    </location>
</feature>
<dbReference type="SMART" id="SM00086">
    <property type="entry name" value="PAC"/>
    <property type="match status" value="4"/>
</dbReference>
<keyword evidence="2" id="KW-0488">Methylation</keyword>
<keyword evidence="12" id="KW-1185">Reference proteome</keyword>
<accession>R4YSY1</accession>
<dbReference type="InterPro" id="IPR035965">
    <property type="entry name" value="PAS-like_dom_sf"/>
</dbReference>
<evidence type="ECO:0000259" key="10">
    <source>
        <dbReference type="PROSITE" id="PS50885"/>
    </source>
</evidence>
<dbReference type="SUPFAM" id="SSF55785">
    <property type="entry name" value="PYP-like sensor domain (PAS domain)"/>
    <property type="match status" value="4"/>
</dbReference>
<evidence type="ECO:0000256" key="2">
    <source>
        <dbReference type="ARBA" id="ARBA00022481"/>
    </source>
</evidence>
<feature type="domain" description="PAC" evidence="9">
    <location>
        <begin position="101"/>
        <end position="153"/>
    </location>
</feature>
<dbReference type="Gene3D" id="1.10.287.950">
    <property type="entry name" value="Methyl-accepting chemotaxis protein"/>
    <property type="match status" value="1"/>
</dbReference>
<dbReference type="PROSITE" id="PS50112">
    <property type="entry name" value="PAS"/>
    <property type="match status" value="2"/>
</dbReference>
<gene>
    <name evidence="11" type="ORF">OLEAN_C11730</name>
</gene>
<dbReference type="SMART" id="SM00091">
    <property type="entry name" value="PAS"/>
    <property type="match status" value="4"/>
</dbReference>
<dbReference type="AlphaFoldDB" id="R4YSY1"/>
<protein>
    <submittedName>
        <fullName evidence="11">Methyl-accepting chemotaxis sensory transducer with Pas/Pac sensor</fullName>
    </submittedName>
</protein>
<dbReference type="PANTHER" id="PTHR43531">
    <property type="entry name" value="PROTEIN ICFG"/>
    <property type="match status" value="1"/>
</dbReference>
<comment type="subcellular location">
    <subcellularLocation>
        <location evidence="1">Membrane</location>
    </subcellularLocation>
</comment>
<evidence type="ECO:0000256" key="5">
    <source>
        <dbReference type="PROSITE-ProRule" id="PRU00284"/>
    </source>
</evidence>
<evidence type="ECO:0000256" key="4">
    <source>
        <dbReference type="ARBA" id="ARBA00029447"/>
    </source>
</evidence>
<dbReference type="InterPro" id="IPR000700">
    <property type="entry name" value="PAS-assoc_C"/>
</dbReference>
<dbReference type="CDD" id="cd11386">
    <property type="entry name" value="MCP_signal"/>
    <property type="match status" value="1"/>
</dbReference>
<reference evidence="11 12" key="1">
    <citation type="journal article" date="2013" name="Nat. Commun.">
        <title>Genome sequence and functional genomic analysis of the oil-degrading bacterium Oleispira antarctica.</title>
        <authorList>
            <person name="Kube M."/>
            <person name="Chernikova T.N."/>
            <person name="Al-Ramahi Y."/>
            <person name="Beloqui A."/>
            <person name="Lopez-Cortez N."/>
            <person name="Guazzaroni M.E."/>
            <person name="Heipieper H.J."/>
            <person name="Klages S."/>
            <person name="Kotsyurbenko O.R."/>
            <person name="Langer I."/>
            <person name="Nechitaylo T.Y."/>
            <person name="Lunsdorf H."/>
            <person name="Fernandez M."/>
            <person name="Juarez S."/>
            <person name="Ciordia S."/>
            <person name="Singer A."/>
            <person name="Kagan O."/>
            <person name="Egorova O."/>
            <person name="Petit P.A."/>
            <person name="Stogios P."/>
            <person name="Kim Y."/>
            <person name="Tchigvintsev A."/>
            <person name="Flick R."/>
            <person name="Denaro R."/>
            <person name="Genovese M."/>
            <person name="Albar J.P."/>
            <person name="Reva O.N."/>
            <person name="Martinez-Gomariz M."/>
            <person name="Tran H."/>
            <person name="Ferrer M."/>
            <person name="Savchenko A."/>
            <person name="Yakunin A.F."/>
            <person name="Yakimov M.M."/>
            <person name="Golyshina O.V."/>
            <person name="Reinhardt R."/>
            <person name="Golyshin P.N."/>
        </authorList>
    </citation>
    <scope>NUCLEOTIDE SEQUENCE [LARGE SCALE GENOMIC DNA]</scope>
</reference>
<dbReference type="InterPro" id="IPR004089">
    <property type="entry name" value="MCPsignal_dom"/>
</dbReference>
<dbReference type="Gene3D" id="3.30.450.20">
    <property type="entry name" value="PAS domain"/>
    <property type="match status" value="4"/>
</dbReference>
<dbReference type="InterPro" id="IPR001610">
    <property type="entry name" value="PAC"/>
</dbReference>
<proteinExistence type="inferred from homology"/>
<evidence type="ECO:0000259" key="7">
    <source>
        <dbReference type="PROSITE" id="PS50111"/>
    </source>
</evidence>
<dbReference type="InterPro" id="IPR051310">
    <property type="entry name" value="MCP_chemotaxis"/>
</dbReference>
<evidence type="ECO:0000259" key="8">
    <source>
        <dbReference type="PROSITE" id="PS50112"/>
    </source>
</evidence>
<dbReference type="Pfam" id="PF00015">
    <property type="entry name" value="MCPsignal"/>
    <property type="match status" value="1"/>
</dbReference>
<feature type="domain" description="PAC" evidence="9">
    <location>
        <begin position="345"/>
        <end position="397"/>
    </location>
</feature>
<organism evidence="11 12">
    <name type="scientific">Oleispira antarctica RB-8</name>
    <dbReference type="NCBI Taxonomy" id="698738"/>
    <lineage>
        <taxon>Bacteria</taxon>
        <taxon>Pseudomonadati</taxon>
        <taxon>Pseudomonadota</taxon>
        <taxon>Gammaproteobacteria</taxon>
        <taxon>Oceanospirillales</taxon>
        <taxon>Oceanospirillaceae</taxon>
        <taxon>Oleispira</taxon>
    </lineage>
</organism>
<evidence type="ECO:0000313" key="12">
    <source>
        <dbReference type="Proteomes" id="UP000032749"/>
    </source>
</evidence>
<dbReference type="CDD" id="cd00130">
    <property type="entry name" value="PAS"/>
    <property type="match status" value="4"/>
</dbReference>
<dbReference type="PANTHER" id="PTHR43531:SF14">
    <property type="entry name" value="METHYL-ACCEPTING CHEMOTAXIS PROTEIN I-RELATED"/>
    <property type="match status" value="1"/>
</dbReference>
<evidence type="ECO:0000259" key="9">
    <source>
        <dbReference type="PROSITE" id="PS50113"/>
    </source>
</evidence>
<evidence type="ECO:0000256" key="3">
    <source>
        <dbReference type="ARBA" id="ARBA00023224"/>
    </source>
</evidence>
<dbReference type="HOGENOM" id="CLU_000445_107_26_6"/>
<dbReference type="FunFam" id="1.10.287.950:FF:000001">
    <property type="entry name" value="Methyl-accepting chemotaxis sensory transducer"/>
    <property type="match status" value="1"/>
</dbReference>
<comment type="similarity">
    <text evidence="4">Belongs to the methyl-accepting chemotaxis (MCP) protein family.</text>
</comment>
<dbReference type="EMBL" id="FO203512">
    <property type="protein sequence ID" value="CCK75349.1"/>
    <property type="molecule type" value="Genomic_DNA"/>
</dbReference>
<dbReference type="KEGG" id="oai:OLEAN_C11730"/>
<dbReference type="SUPFAM" id="SSF58104">
    <property type="entry name" value="Methyl-accepting chemotaxis protein (MCP) signaling domain"/>
    <property type="match status" value="1"/>
</dbReference>
<sequence>MFFNKSAKIAQDLLNSEHTKALESQVAEMTAKLAALDKSQAVIEFSMDGTILTANDNFLQTMGYRLEEVQGQHHRIFMAAEDAKSPEYTQFWQQLNHGEFISAEFKRMAKGDKEIWIQASYNPIFDLDGQPIKVVKYATDITEQKLKSADFKGQINAIGKSQAVIEFTPDGIITQANDNFLDALGYTLDEVKGQHHSMFIDATYKNSPEYHRFWQDLKQGIYSSGEFKRIAKGGAEVWIQASYNPILDLNGHPFKVVKYATDITQQKLQHADFKGQVEAIGKSQAVIEFDINGIIESANDNFLNTLGYTIEEIKGQHHSLFVEQSYKNSPEYKMFWEDLAAGKFNAGEYKRIGKGGKEIWIQASYNPIIGVNGKPIKVVKYATDITDQKMMNANFQGQIEAISKSQAVIEFNMDGTIIFANDNFLSALGYRLNEVKGQHHSLFVDADERNSADYKRFWEKLNLGEFESAEYKRIGKGGKEVWIQASYNPIMDVNGKPFKVVKYATDITARKIAVKEISQSLLSLSQGDLSNVIDVSLEGEFDVLREAMNSTIERFSEMVSQIRTSADFVSTSANEIQTGTTDLSQRTESQASSLEETSSSVEQLTQTVNQNADNSKEAVALAEEANNKATEGGEVVNQAVVAMREIGDASKKIADIIGVIDEIAFQTNLLALNAAVEAARAGEQGRGFAVVAAEVRNLAQRSAGAAKEIKALINDSVKKVAEGTRLVDDSGETLTGIVGSIESVLSLISNISVASQEQATGINHVNTAVSQMDTMTQQNAALVEETSAVSASMNTEARKLQELMRFFK</sequence>
<feature type="domain" description="Methyl-accepting transducer" evidence="7">
    <location>
        <begin position="565"/>
        <end position="794"/>
    </location>
</feature>
<dbReference type="PATRIC" id="fig|698738.3.peg.1217"/>